<accession>A0ABT9MHS8</accession>
<dbReference type="RefSeq" id="WP_307469021.1">
    <property type="nucleotide sequence ID" value="NZ_JAURUR010000020.1"/>
</dbReference>
<sequence>MARRVVDDVLGGRRAGSGGGMGRARVVVSGSRSGRNAVRTVVKANYRTVAKSGKNPGLGRASAVMRSVEYMATRPDHSKVRVERDIVTEQGRVNFRDDQEAKARMLADLAQSKDQYVYRMVMSPGVQNLTARQVEDWAQRVLESNGYQRYMIVAHAGEAGHTTNPHAHVILPTNSRLEREQFFNLRVSGDRELSWERQLDLRIQQWWQGQQPKATSQGGGTRVEIEEDTAVQPKPRVDLHLE</sequence>
<evidence type="ECO:0000313" key="2">
    <source>
        <dbReference type="EMBL" id="MDP9766137.1"/>
    </source>
</evidence>
<name>A0ABT9MHS8_9DEIO</name>
<dbReference type="Proteomes" id="UP001232163">
    <property type="component" value="Unassembled WGS sequence"/>
</dbReference>
<comment type="caution">
    <text evidence="2">The sequence shown here is derived from an EMBL/GenBank/DDBJ whole genome shotgun (WGS) entry which is preliminary data.</text>
</comment>
<reference evidence="2 3" key="1">
    <citation type="submission" date="2023-07" db="EMBL/GenBank/DDBJ databases">
        <title>Genomic Encyclopedia of Type Strains, Phase IV (KMG-IV): sequencing the most valuable type-strain genomes for metagenomic binning, comparative biology and taxonomic classification.</title>
        <authorList>
            <person name="Goeker M."/>
        </authorList>
    </citation>
    <scope>NUCLEOTIDE SEQUENCE [LARGE SCALE GENOMIC DNA]</scope>
    <source>
        <strain evidence="2 3">NIO-1023</strain>
    </source>
</reference>
<proteinExistence type="predicted"/>
<gene>
    <name evidence="2" type="ORF">QO006_003601</name>
</gene>
<keyword evidence="3" id="KW-1185">Reference proteome</keyword>
<evidence type="ECO:0000313" key="3">
    <source>
        <dbReference type="Proteomes" id="UP001232163"/>
    </source>
</evidence>
<feature type="region of interest" description="Disordered" evidence="1">
    <location>
        <begin position="1"/>
        <end position="24"/>
    </location>
</feature>
<organism evidence="2 3">
    <name type="scientific">Deinococcus enclensis</name>
    <dbReference type="NCBI Taxonomy" id="1049582"/>
    <lineage>
        <taxon>Bacteria</taxon>
        <taxon>Thermotogati</taxon>
        <taxon>Deinococcota</taxon>
        <taxon>Deinococci</taxon>
        <taxon>Deinococcales</taxon>
        <taxon>Deinococcaceae</taxon>
        <taxon>Deinococcus</taxon>
    </lineage>
</organism>
<protein>
    <submittedName>
        <fullName evidence="2">Anaerobic selenocysteine-containing dehydrogenase</fullName>
    </submittedName>
</protein>
<feature type="region of interest" description="Disordered" evidence="1">
    <location>
        <begin position="210"/>
        <end position="242"/>
    </location>
</feature>
<feature type="compositionally biased region" description="Gly residues" evidence="1">
    <location>
        <begin position="13"/>
        <end position="22"/>
    </location>
</feature>
<dbReference type="EMBL" id="JAURUR010000020">
    <property type="protein sequence ID" value="MDP9766137.1"/>
    <property type="molecule type" value="Genomic_DNA"/>
</dbReference>
<evidence type="ECO:0000256" key="1">
    <source>
        <dbReference type="SAM" id="MobiDB-lite"/>
    </source>
</evidence>
<feature type="compositionally biased region" description="Basic and acidic residues" evidence="1">
    <location>
        <begin position="1"/>
        <end position="11"/>
    </location>
</feature>